<evidence type="ECO:0000313" key="8">
    <source>
        <dbReference type="EMBL" id="MRX06426.1"/>
    </source>
</evidence>
<dbReference type="GO" id="GO:0000160">
    <property type="term" value="P:phosphorelay signal transduction system"/>
    <property type="evidence" value="ECO:0007669"/>
    <property type="project" value="UniProtKB-KW"/>
</dbReference>
<proteinExistence type="predicted"/>
<keyword evidence="6" id="KW-0472">Membrane</keyword>
<dbReference type="GO" id="GO:0004673">
    <property type="term" value="F:protein histidine kinase activity"/>
    <property type="evidence" value="ECO:0007669"/>
    <property type="project" value="UniProtKB-EC"/>
</dbReference>
<evidence type="ECO:0000256" key="6">
    <source>
        <dbReference type="SAM" id="Phobius"/>
    </source>
</evidence>
<dbReference type="RefSeq" id="WP_154361762.1">
    <property type="nucleotide sequence ID" value="NZ_WKJM01000001.1"/>
</dbReference>
<dbReference type="InterPro" id="IPR014265">
    <property type="entry name" value="XrtA/PrsK"/>
</dbReference>
<organism evidence="8 9">
    <name type="scientific">Duganella alba</name>
    <dbReference type="NCBI Taxonomy" id="2666081"/>
    <lineage>
        <taxon>Bacteria</taxon>
        <taxon>Pseudomonadati</taxon>
        <taxon>Pseudomonadota</taxon>
        <taxon>Betaproteobacteria</taxon>
        <taxon>Burkholderiales</taxon>
        <taxon>Oxalobacteraceae</taxon>
        <taxon>Telluria group</taxon>
        <taxon>Duganella</taxon>
    </lineage>
</organism>
<dbReference type="PROSITE" id="PS50109">
    <property type="entry name" value="HIS_KIN"/>
    <property type="match status" value="1"/>
</dbReference>
<dbReference type="EC" id="2.7.13.3" evidence="2"/>
<dbReference type="PANTHER" id="PTHR43711">
    <property type="entry name" value="TWO-COMPONENT HISTIDINE KINASE"/>
    <property type="match status" value="1"/>
</dbReference>
<dbReference type="SUPFAM" id="SSF55874">
    <property type="entry name" value="ATPase domain of HSP90 chaperone/DNA topoisomerase II/histidine kinase"/>
    <property type="match status" value="1"/>
</dbReference>
<dbReference type="PANTHER" id="PTHR43711:SF28">
    <property type="entry name" value="SENSOR HISTIDINE KINASE YXDK"/>
    <property type="match status" value="1"/>
</dbReference>
<dbReference type="Pfam" id="PF02518">
    <property type="entry name" value="HATPase_c"/>
    <property type="match status" value="1"/>
</dbReference>
<dbReference type="EMBL" id="WKJM01000001">
    <property type="protein sequence ID" value="MRX06426.1"/>
    <property type="molecule type" value="Genomic_DNA"/>
</dbReference>
<dbReference type="InterPro" id="IPR004358">
    <property type="entry name" value="Sig_transdc_His_kin-like_C"/>
</dbReference>
<dbReference type="InterPro" id="IPR050736">
    <property type="entry name" value="Sensor_HK_Regulatory"/>
</dbReference>
<comment type="caution">
    <text evidence="8">The sequence shown here is derived from an EMBL/GenBank/DDBJ whole genome shotgun (WGS) entry which is preliminary data.</text>
</comment>
<evidence type="ECO:0000256" key="1">
    <source>
        <dbReference type="ARBA" id="ARBA00000085"/>
    </source>
</evidence>
<feature type="transmembrane region" description="Helical" evidence="6">
    <location>
        <begin position="127"/>
        <end position="145"/>
    </location>
</feature>
<evidence type="ECO:0000259" key="7">
    <source>
        <dbReference type="PROSITE" id="PS50109"/>
    </source>
</evidence>
<accession>A0A6L5Q9T6</accession>
<dbReference type="PRINTS" id="PR00344">
    <property type="entry name" value="BCTRLSENSOR"/>
</dbReference>
<feature type="transmembrane region" description="Helical" evidence="6">
    <location>
        <begin position="255"/>
        <end position="277"/>
    </location>
</feature>
<dbReference type="AlphaFoldDB" id="A0A6L5Q9T6"/>
<dbReference type="Gene3D" id="3.30.565.10">
    <property type="entry name" value="Histidine kinase-like ATPase, C-terminal domain"/>
    <property type="match status" value="1"/>
</dbReference>
<dbReference type="SMART" id="SM00387">
    <property type="entry name" value="HATPase_c"/>
    <property type="match status" value="1"/>
</dbReference>
<feature type="transmembrane region" description="Helical" evidence="6">
    <location>
        <begin position="230"/>
        <end position="249"/>
    </location>
</feature>
<keyword evidence="3 8" id="KW-0808">Transferase</keyword>
<evidence type="ECO:0000313" key="9">
    <source>
        <dbReference type="Proteomes" id="UP000481037"/>
    </source>
</evidence>
<name>A0A6L5Q9T6_9BURK</name>
<feature type="transmembrane region" description="Helical" evidence="6">
    <location>
        <begin position="190"/>
        <end position="210"/>
    </location>
</feature>
<dbReference type="InterPro" id="IPR036890">
    <property type="entry name" value="HATPase_C_sf"/>
</dbReference>
<keyword evidence="9" id="KW-1185">Reference proteome</keyword>
<feature type="domain" description="Histidine kinase" evidence="7">
    <location>
        <begin position="472"/>
        <end position="674"/>
    </location>
</feature>
<gene>
    <name evidence="8" type="primary">prsK</name>
    <name evidence="8" type="ORF">GJ697_01095</name>
</gene>
<dbReference type="InterPro" id="IPR003594">
    <property type="entry name" value="HATPase_dom"/>
</dbReference>
<evidence type="ECO:0000256" key="4">
    <source>
        <dbReference type="ARBA" id="ARBA00022777"/>
    </source>
</evidence>
<protein>
    <recommendedName>
        <fullName evidence="2">histidine kinase</fullName>
        <ecNumber evidence="2">2.7.13.3</ecNumber>
    </recommendedName>
</protein>
<dbReference type="Proteomes" id="UP000481037">
    <property type="component" value="Unassembled WGS sequence"/>
</dbReference>
<evidence type="ECO:0000256" key="2">
    <source>
        <dbReference type="ARBA" id="ARBA00012438"/>
    </source>
</evidence>
<keyword evidence="6" id="KW-0812">Transmembrane</keyword>
<feature type="transmembrane region" description="Helical" evidence="6">
    <location>
        <begin position="41"/>
        <end position="65"/>
    </location>
</feature>
<feature type="transmembrane region" description="Helical" evidence="6">
    <location>
        <begin position="71"/>
        <end position="97"/>
    </location>
</feature>
<evidence type="ECO:0000256" key="3">
    <source>
        <dbReference type="ARBA" id="ARBA00022679"/>
    </source>
</evidence>
<reference evidence="8 9" key="1">
    <citation type="submission" date="2019-11" db="EMBL/GenBank/DDBJ databases">
        <title>Novel species isolated from a subtropical stream in China.</title>
        <authorList>
            <person name="Lu H."/>
        </authorList>
    </citation>
    <scope>NUCLEOTIDE SEQUENCE [LARGE SCALE GENOMIC DNA]</scope>
    <source>
        <strain evidence="8 9">FT25W</strain>
    </source>
</reference>
<feature type="transmembrane region" description="Helical" evidence="6">
    <location>
        <begin position="6"/>
        <end position="29"/>
    </location>
</feature>
<keyword evidence="4 8" id="KW-0418">Kinase</keyword>
<dbReference type="SUPFAM" id="SSF55781">
    <property type="entry name" value="GAF domain-like"/>
    <property type="match status" value="1"/>
</dbReference>
<dbReference type="InterPro" id="IPR005467">
    <property type="entry name" value="His_kinase_dom"/>
</dbReference>
<keyword evidence="6" id="KW-1133">Transmembrane helix</keyword>
<sequence length="681" mass="73970">MQWDGAPAVAAFSHGMALLAFVVLACLLLRRTWRQRPHARAMAWTAAATALWAASCMAVVVADAWPPPDGVVIAAPVLVEAAEALRTACWLALLLALSGAAPRLLVCAPLLPAAALTVSMQADASPLLRAGLPLASSVLGMLLVEHLYRSAPLNKRWGIKFACLGMGALFAFDFYLYSDAMLLRRVNPDIWAARGMVNAMSAPLLATAMARGPAWTPGLQLSRQIMFHSAALLGAAMYLLAMAASAWYLRYVGGAWGALMQLACLCGAALLLTAVLFSGAMRARLKLFISKHFYQGRYDYREEWQRFTRALADDAGGLPERAIQAVAALVESPAGMLWLRGADGAYQPATRWNLPLPAATEGADGPLCHLLSARGWVIELPEWRAQPARYDGHVPPLWAAQLWLIVPLMLDRSLFGFICLAPPRTALQLNWEVRDVLKIAGSQAASYLAHRASAESLAVARQFESFNRMSTFIVHDLKNLVSQLSLLLVNAEKHKANPAFQDDMLDTLSHSLGKMKHLLLKLRRDDAPDAAAPLQLDELLARAVQAHVGSEPRPSLELRAAGLTVLANGQRLERVIGHLIQNAVEATPRSGHVAVRMQESGDSAVIELSDTGHGMSEQFVREHLFQPFVSTKTAGMGIGVFESREYLRELGGQLQVTSAPSQGTTFRVTLPLHKEFDHGKK</sequence>
<keyword evidence="5" id="KW-0902">Two-component regulatory system</keyword>
<evidence type="ECO:0000256" key="5">
    <source>
        <dbReference type="ARBA" id="ARBA00023012"/>
    </source>
</evidence>
<comment type="catalytic activity">
    <reaction evidence="1">
        <text>ATP + protein L-histidine = ADP + protein N-phospho-L-histidine.</text>
        <dbReference type="EC" id="2.7.13.3"/>
    </reaction>
</comment>
<feature type="transmembrane region" description="Helical" evidence="6">
    <location>
        <begin position="157"/>
        <end position="178"/>
    </location>
</feature>
<dbReference type="NCBIfam" id="TIGR02916">
    <property type="entry name" value="PEP_his_kin"/>
    <property type="match status" value="1"/>
</dbReference>